<organism evidence="2">
    <name type="scientific">metagenome</name>
    <dbReference type="NCBI Taxonomy" id="256318"/>
    <lineage>
        <taxon>unclassified sequences</taxon>
        <taxon>metagenomes</taxon>
    </lineage>
</organism>
<dbReference type="EMBL" id="CZKA01000007">
    <property type="protein sequence ID" value="CUR54330.1"/>
    <property type="molecule type" value="Genomic_DNA"/>
</dbReference>
<protein>
    <submittedName>
        <fullName evidence="2">Uncharacterized protein</fullName>
    </submittedName>
</protein>
<accession>A0A2P2BX68</accession>
<keyword evidence="1" id="KW-0472">Membrane</keyword>
<evidence type="ECO:0000256" key="1">
    <source>
        <dbReference type="SAM" id="Phobius"/>
    </source>
</evidence>
<name>A0A2P2BX68_9ZZZZ</name>
<evidence type="ECO:0000313" key="2">
    <source>
        <dbReference type="EMBL" id="CUR54330.1"/>
    </source>
</evidence>
<reference evidence="2" key="1">
    <citation type="submission" date="2015-08" db="EMBL/GenBank/DDBJ databases">
        <authorList>
            <person name="Babu N.S."/>
            <person name="Beckwith C.J."/>
            <person name="Beseler K.G."/>
            <person name="Brison A."/>
            <person name="Carone J.V."/>
            <person name="Caskin T.P."/>
            <person name="Diamond M."/>
            <person name="Durham M.E."/>
            <person name="Foxe J.M."/>
            <person name="Go M."/>
            <person name="Henderson B.A."/>
            <person name="Jones I.B."/>
            <person name="McGettigan J.A."/>
            <person name="Micheletti S.J."/>
            <person name="Nasrallah M.E."/>
            <person name="Ortiz D."/>
            <person name="Piller C.R."/>
            <person name="Privatt S.R."/>
            <person name="Schneider S.L."/>
            <person name="Sharp S."/>
            <person name="Smith T.C."/>
            <person name="Stanton J.D."/>
            <person name="Ullery H.E."/>
            <person name="Wilson R.J."/>
            <person name="Serrano M.G."/>
            <person name="Buck G."/>
            <person name="Lee V."/>
            <person name="Wang Y."/>
            <person name="Carvalho R."/>
            <person name="Voegtly L."/>
            <person name="Shi R."/>
            <person name="Duckworth R."/>
            <person name="Johnson A."/>
            <person name="Loviza R."/>
            <person name="Walstead R."/>
            <person name="Shah Z."/>
            <person name="Kiflezghi M."/>
            <person name="Wade K."/>
            <person name="Ball S.L."/>
            <person name="Bradley K.W."/>
            <person name="Asai D.J."/>
            <person name="Bowman C.A."/>
            <person name="Russell D.A."/>
            <person name="Pope W.H."/>
            <person name="Jacobs-Sera D."/>
            <person name="Hendrix R.W."/>
            <person name="Hatfull G.F."/>
        </authorList>
    </citation>
    <scope>NUCLEOTIDE SEQUENCE</scope>
</reference>
<gene>
    <name evidence="2" type="ORF">NOCA2150072</name>
</gene>
<keyword evidence="1" id="KW-1133">Transmembrane helix</keyword>
<feature type="transmembrane region" description="Helical" evidence="1">
    <location>
        <begin position="84"/>
        <end position="105"/>
    </location>
</feature>
<feature type="transmembrane region" description="Helical" evidence="1">
    <location>
        <begin position="12"/>
        <end position="32"/>
    </location>
</feature>
<sequence length="143" mass="14896">MFANVRLTTLDRCSYLLLFVVLTGVFGMHGLAGHGATPLQFGASSTAVTGVQSAAAVGADEMASLLPAVTAAGPHSDPDGSPDLALVGACLALLIGGLAFLAKWVSRRTRSWRAVDRSTPVRARPSSHHVNAFRPELLAVCRC</sequence>
<proteinExistence type="predicted"/>
<dbReference type="AlphaFoldDB" id="A0A2P2BX68"/>
<keyword evidence="1" id="KW-0812">Transmembrane</keyword>